<comment type="caution">
    <text evidence="3">The sequence shown here is derived from an EMBL/GenBank/DDBJ whole genome shotgun (WGS) entry which is preliminary data.</text>
</comment>
<dbReference type="Proteomes" id="UP001066276">
    <property type="component" value="Chromosome 6"/>
</dbReference>
<keyword evidence="1" id="KW-0175">Coiled coil</keyword>
<reference evidence="3" key="1">
    <citation type="journal article" date="2022" name="bioRxiv">
        <title>Sequencing and chromosome-scale assembly of the giantPleurodeles waltlgenome.</title>
        <authorList>
            <person name="Brown T."/>
            <person name="Elewa A."/>
            <person name="Iarovenko S."/>
            <person name="Subramanian E."/>
            <person name="Araus A.J."/>
            <person name="Petzold A."/>
            <person name="Susuki M."/>
            <person name="Suzuki K.-i.T."/>
            <person name="Hayashi T."/>
            <person name="Toyoda A."/>
            <person name="Oliveira C."/>
            <person name="Osipova E."/>
            <person name="Leigh N.D."/>
            <person name="Simon A."/>
            <person name="Yun M.H."/>
        </authorList>
    </citation>
    <scope>NUCLEOTIDE SEQUENCE</scope>
    <source>
        <strain evidence="3">20211129_DDA</strain>
        <tissue evidence="3">Liver</tissue>
    </source>
</reference>
<evidence type="ECO:0000313" key="4">
    <source>
        <dbReference type="Proteomes" id="UP001066276"/>
    </source>
</evidence>
<organism evidence="3 4">
    <name type="scientific">Pleurodeles waltl</name>
    <name type="common">Iberian ribbed newt</name>
    <dbReference type="NCBI Taxonomy" id="8319"/>
    <lineage>
        <taxon>Eukaryota</taxon>
        <taxon>Metazoa</taxon>
        <taxon>Chordata</taxon>
        <taxon>Craniata</taxon>
        <taxon>Vertebrata</taxon>
        <taxon>Euteleostomi</taxon>
        <taxon>Amphibia</taxon>
        <taxon>Batrachia</taxon>
        <taxon>Caudata</taxon>
        <taxon>Salamandroidea</taxon>
        <taxon>Salamandridae</taxon>
        <taxon>Pleurodelinae</taxon>
        <taxon>Pleurodeles</taxon>
    </lineage>
</organism>
<feature type="compositionally biased region" description="Polar residues" evidence="2">
    <location>
        <begin position="7"/>
        <end position="18"/>
    </location>
</feature>
<proteinExistence type="predicted"/>
<feature type="compositionally biased region" description="Basic and acidic residues" evidence="2">
    <location>
        <begin position="22"/>
        <end position="33"/>
    </location>
</feature>
<sequence length="87" mass="9925">MSHRYQDSLTDNGRQSLTRGPPADRLDHGHSQEEQSLNKLDAILKVIASMQTKIEELRTELGVLREDQLKLASRVMDTECTLYDVMP</sequence>
<dbReference type="AlphaFoldDB" id="A0AAV7QY65"/>
<evidence type="ECO:0000256" key="1">
    <source>
        <dbReference type="SAM" id="Coils"/>
    </source>
</evidence>
<keyword evidence="4" id="KW-1185">Reference proteome</keyword>
<protein>
    <submittedName>
        <fullName evidence="3">Uncharacterized protein</fullName>
    </submittedName>
</protein>
<evidence type="ECO:0000256" key="2">
    <source>
        <dbReference type="SAM" id="MobiDB-lite"/>
    </source>
</evidence>
<name>A0AAV7QY65_PLEWA</name>
<dbReference type="EMBL" id="JANPWB010000010">
    <property type="protein sequence ID" value="KAJ1144191.1"/>
    <property type="molecule type" value="Genomic_DNA"/>
</dbReference>
<gene>
    <name evidence="3" type="ORF">NDU88_010493</name>
</gene>
<feature type="coiled-coil region" evidence="1">
    <location>
        <begin position="40"/>
        <end position="67"/>
    </location>
</feature>
<evidence type="ECO:0000313" key="3">
    <source>
        <dbReference type="EMBL" id="KAJ1144191.1"/>
    </source>
</evidence>
<feature type="region of interest" description="Disordered" evidence="2">
    <location>
        <begin position="1"/>
        <end position="34"/>
    </location>
</feature>
<accession>A0AAV7QY65</accession>